<organism evidence="3 4">
    <name type="scientific">Buchananella hordeovulneris</name>
    <dbReference type="NCBI Taxonomy" id="52770"/>
    <lineage>
        <taxon>Bacteria</taxon>
        <taxon>Bacillati</taxon>
        <taxon>Actinomycetota</taxon>
        <taxon>Actinomycetes</taxon>
        <taxon>Actinomycetales</taxon>
        <taxon>Actinomycetaceae</taxon>
        <taxon>Buchananella</taxon>
    </lineage>
</organism>
<accession>A0A1Q5PU67</accession>
<dbReference type="Gene3D" id="3.20.20.380">
    <property type="entry name" value="Copper homeostasis (CutC) domain"/>
    <property type="match status" value="1"/>
</dbReference>
<sequence>MPLEIAVQDVAGVRIAAAAGADRVELCSALQLGGLTPSLATIEQCVGAGLPVQVLIRPRGGGFVHTPAEIDLVTADIRAARTAGAAGVVVGGLVPASAPGGYQLDLTALATWRRAAGAADFVVHRCVDVLLAADPAAIDQLGQQLANLGVTRVLTSGGAARVGEGLAQLAALVQAAPGVEVQAGGGARLEDFAALATAGVPSVHLSCRATSTAAGPAGPGGGPAAYDTTDPEQVAAAVAAARAAGLSGRRAWAGGEPGRQT</sequence>
<dbReference type="RefSeq" id="WP_073825273.1">
    <property type="nucleotide sequence ID" value="NZ_MQVS01000009.1"/>
</dbReference>
<evidence type="ECO:0000313" key="3">
    <source>
        <dbReference type="EMBL" id="OKL51128.1"/>
    </source>
</evidence>
<evidence type="ECO:0000256" key="1">
    <source>
        <dbReference type="ARBA" id="ARBA00007768"/>
    </source>
</evidence>
<reference evidence="4" key="1">
    <citation type="submission" date="2016-12" db="EMBL/GenBank/DDBJ databases">
        <authorList>
            <person name="Meng X."/>
        </authorList>
    </citation>
    <scope>NUCLEOTIDE SEQUENCE [LARGE SCALE GENOMIC DNA]</scope>
    <source>
        <strain evidence="4">DSM 20732</strain>
    </source>
</reference>
<name>A0A1Q5PU67_9ACTO</name>
<keyword evidence="4" id="KW-1185">Reference proteome</keyword>
<dbReference type="Proteomes" id="UP000185612">
    <property type="component" value="Unassembled WGS sequence"/>
</dbReference>
<dbReference type="Pfam" id="PF03932">
    <property type="entry name" value="CutC"/>
    <property type="match status" value="1"/>
</dbReference>
<comment type="caution">
    <text evidence="2">Once thought to be involved in copper homeostasis, experiments in E.coli have shown this is not the case.</text>
</comment>
<dbReference type="InterPro" id="IPR005627">
    <property type="entry name" value="CutC-like"/>
</dbReference>
<gene>
    <name evidence="2" type="primary">cutC</name>
    <name evidence="3" type="ORF">BSZ40_08525</name>
</gene>
<protein>
    <recommendedName>
        <fullName evidence="2">PF03932 family protein CutC</fullName>
    </recommendedName>
</protein>
<evidence type="ECO:0000313" key="4">
    <source>
        <dbReference type="Proteomes" id="UP000185612"/>
    </source>
</evidence>
<dbReference type="AlphaFoldDB" id="A0A1Q5PU67"/>
<dbReference type="HAMAP" id="MF_00795">
    <property type="entry name" value="CutC"/>
    <property type="match status" value="1"/>
</dbReference>
<dbReference type="STRING" id="52770.BSZ40_08525"/>
<comment type="subcellular location">
    <subcellularLocation>
        <location evidence="2">Cytoplasm</location>
    </subcellularLocation>
</comment>
<dbReference type="EMBL" id="MQVS01000009">
    <property type="protein sequence ID" value="OKL51128.1"/>
    <property type="molecule type" value="Genomic_DNA"/>
</dbReference>
<dbReference type="OrthoDB" id="9815677at2"/>
<dbReference type="SUPFAM" id="SSF110395">
    <property type="entry name" value="CutC-like"/>
    <property type="match status" value="1"/>
</dbReference>
<comment type="similarity">
    <text evidence="1 2">Belongs to the CutC family.</text>
</comment>
<comment type="caution">
    <text evidence="3">The sequence shown here is derived from an EMBL/GenBank/DDBJ whole genome shotgun (WGS) entry which is preliminary data.</text>
</comment>
<keyword evidence="2" id="KW-0963">Cytoplasm</keyword>
<dbReference type="InterPro" id="IPR036822">
    <property type="entry name" value="CutC-like_dom_sf"/>
</dbReference>
<evidence type="ECO:0000256" key="2">
    <source>
        <dbReference type="HAMAP-Rule" id="MF_00795"/>
    </source>
</evidence>
<proteinExistence type="inferred from homology"/>
<dbReference type="InParanoid" id="A0A1Q5PU67"/>
<dbReference type="GO" id="GO:0005507">
    <property type="term" value="F:copper ion binding"/>
    <property type="evidence" value="ECO:0007669"/>
    <property type="project" value="TreeGrafter"/>
</dbReference>
<dbReference type="GO" id="GO:0005737">
    <property type="term" value="C:cytoplasm"/>
    <property type="evidence" value="ECO:0007669"/>
    <property type="project" value="UniProtKB-SubCell"/>
</dbReference>
<dbReference type="PANTHER" id="PTHR12598:SF0">
    <property type="entry name" value="COPPER HOMEOSTASIS PROTEIN CUTC HOMOLOG"/>
    <property type="match status" value="1"/>
</dbReference>
<dbReference type="PANTHER" id="PTHR12598">
    <property type="entry name" value="COPPER HOMEOSTASIS PROTEIN CUTC"/>
    <property type="match status" value="1"/>
</dbReference>